<keyword evidence="2" id="KW-1185">Reference proteome</keyword>
<dbReference type="AlphaFoldDB" id="A0AAD8NTW3"/>
<dbReference type="Gene3D" id="3.80.10.10">
    <property type="entry name" value="Ribonuclease Inhibitor"/>
    <property type="match status" value="1"/>
</dbReference>
<dbReference type="InterPro" id="IPR001611">
    <property type="entry name" value="Leu-rich_rpt"/>
</dbReference>
<accession>A0AAD8NTW3</accession>
<dbReference type="EMBL" id="JAUHHV010000006">
    <property type="protein sequence ID" value="KAK1420496.1"/>
    <property type="molecule type" value="Genomic_DNA"/>
</dbReference>
<dbReference type="PANTHER" id="PTHR45752:SF195">
    <property type="entry name" value="LEUCINE-RICH REPEAT (LRR) FAMILY PROTEIN-RELATED"/>
    <property type="match status" value="1"/>
</dbReference>
<evidence type="ECO:0008006" key="3">
    <source>
        <dbReference type="Google" id="ProtNLM"/>
    </source>
</evidence>
<proteinExistence type="predicted"/>
<reference evidence="1" key="1">
    <citation type="journal article" date="2023" name="bioRxiv">
        <title>Improved chromosome-level genome assembly for marigold (Tagetes erecta).</title>
        <authorList>
            <person name="Jiang F."/>
            <person name="Yuan L."/>
            <person name="Wang S."/>
            <person name="Wang H."/>
            <person name="Xu D."/>
            <person name="Wang A."/>
            <person name="Fan W."/>
        </authorList>
    </citation>
    <scope>NUCLEOTIDE SEQUENCE</scope>
    <source>
        <strain evidence="1">WSJ</strain>
        <tissue evidence="1">Leaf</tissue>
    </source>
</reference>
<name>A0AAD8NTW3_TARER</name>
<gene>
    <name evidence="1" type="ORF">QVD17_22144</name>
</gene>
<dbReference type="InterPro" id="IPR032675">
    <property type="entry name" value="LRR_dom_sf"/>
</dbReference>
<protein>
    <recommendedName>
        <fullName evidence="3">Disease resistance protein</fullName>
    </recommendedName>
</protein>
<sequence length="364" mass="40997">MLGNFRQANVVNDTLLYTLKECPITKLEIHECNTSKISDGVVGLGWLKHLCLVRCDNIQSIPNLPGNITSIRALECSSLVTLPCNISDLKSLTHLRFNRCPKLGIEFPHLIMKVKGLTNLAHLTMACCSVRQVPNKIGRLVSLKELDLSGNTFYRLPDTLSNLSQLVDLNIEGCQRLRLLPLLPSNLINIHARLCDSLDVMSSASLRTKVCKDSPFRNRFMIYLSWHMNVPDWCSCQSRGDIISFVAPVHLDNICGIILCVNTLKYFNRHFVPNLHNKTKNTSHPLVTKNAIGPYSLTFSCFRRQYMIVMSYPLDDTTLVVEPGDSLILELPHDQGSITSSALRLIYETDVVNYKLVFQTVTQP</sequence>
<dbReference type="Proteomes" id="UP001229421">
    <property type="component" value="Unassembled WGS sequence"/>
</dbReference>
<evidence type="ECO:0000313" key="2">
    <source>
        <dbReference type="Proteomes" id="UP001229421"/>
    </source>
</evidence>
<comment type="caution">
    <text evidence="1">The sequence shown here is derived from an EMBL/GenBank/DDBJ whole genome shotgun (WGS) entry which is preliminary data.</text>
</comment>
<evidence type="ECO:0000313" key="1">
    <source>
        <dbReference type="EMBL" id="KAK1420496.1"/>
    </source>
</evidence>
<dbReference type="InterPro" id="IPR050715">
    <property type="entry name" value="LRR-SigEffector_domain"/>
</dbReference>
<organism evidence="1 2">
    <name type="scientific">Tagetes erecta</name>
    <name type="common">African marigold</name>
    <dbReference type="NCBI Taxonomy" id="13708"/>
    <lineage>
        <taxon>Eukaryota</taxon>
        <taxon>Viridiplantae</taxon>
        <taxon>Streptophyta</taxon>
        <taxon>Embryophyta</taxon>
        <taxon>Tracheophyta</taxon>
        <taxon>Spermatophyta</taxon>
        <taxon>Magnoliopsida</taxon>
        <taxon>eudicotyledons</taxon>
        <taxon>Gunneridae</taxon>
        <taxon>Pentapetalae</taxon>
        <taxon>asterids</taxon>
        <taxon>campanulids</taxon>
        <taxon>Asterales</taxon>
        <taxon>Asteraceae</taxon>
        <taxon>Asteroideae</taxon>
        <taxon>Heliantheae alliance</taxon>
        <taxon>Tageteae</taxon>
        <taxon>Tagetes</taxon>
    </lineage>
</organism>
<dbReference type="SUPFAM" id="SSF52058">
    <property type="entry name" value="L domain-like"/>
    <property type="match status" value="1"/>
</dbReference>
<dbReference type="PANTHER" id="PTHR45752">
    <property type="entry name" value="LEUCINE-RICH REPEAT-CONTAINING"/>
    <property type="match status" value="1"/>
</dbReference>
<dbReference type="PROSITE" id="PS51450">
    <property type="entry name" value="LRR"/>
    <property type="match status" value="1"/>
</dbReference>